<dbReference type="SUPFAM" id="SSF53756">
    <property type="entry name" value="UDP-Glycosyltransferase/glycogen phosphorylase"/>
    <property type="match status" value="1"/>
</dbReference>
<dbReference type="PANTHER" id="PTHR45947">
    <property type="entry name" value="SULFOQUINOVOSYL TRANSFERASE SQD2"/>
    <property type="match status" value="1"/>
</dbReference>
<dbReference type="InterPro" id="IPR050194">
    <property type="entry name" value="Glycosyltransferase_grp1"/>
</dbReference>
<accession>A0ABQ1J860</accession>
<protein>
    <submittedName>
        <fullName evidence="2">Glycosyl transferase family 1</fullName>
    </submittedName>
</protein>
<organism evidence="2 3">
    <name type="scientific">Blastomonas aquatica</name>
    <dbReference type="NCBI Taxonomy" id="1510276"/>
    <lineage>
        <taxon>Bacteria</taxon>
        <taxon>Pseudomonadati</taxon>
        <taxon>Pseudomonadota</taxon>
        <taxon>Alphaproteobacteria</taxon>
        <taxon>Sphingomonadales</taxon>
        <taxon>Sphingomonadaceae</taxon>
        <taxon>Blastomonas</taxon>
    </lineage>
</organism>
<gene>
    <name evidence="2" type="ORF">GCM10010833_16670</name>
</gene>
<dbReference type="Proteomes" id="UP000614261">
    <property type="component" value="Unassembled WGS sequence"/>
</dbReference>
<evidence type="ECO:0000313" key="3">
    <source>
        <dbReference type="Proteomes" id="UP000614261"/>
    </source>
</evidence>
<dbReference type="RefSeq" id="WP_188513968.1">
    <property type="nucleotide sequence ID" value="NZ_BMGD01000003.1"/>
</dbReference>
<reference evidence="3" key="1">
    <citation type="journal article" date="2019" name="Int. J. Syst. Evol. Microbiol.">
        <title>The Global Catalogue of Microorganisms (GCM) 10K type strain sequencing project: providing services to taxonomists for standard genome sequencing and annotation.</title>
        <authorList>
            <consortium name="The Broad Institute Genomics Platform"/>
            <consortium name="The Broad Institute Genome Sequencing Center for Infectious Disease"/>
            <person name="Wu L."/>
            <person name="Ma J."/>
        </authorList>
    </citation>
    <scope>NUCLEOTIDE SEQUENCE [LARGE SCALE GENOMIC DNA]</scope>
    <source>
        <strain evidence="3">CGMCC 1.12851</strain>
    </source>
</reference>
<sequence>MRIVDICEFYAPEGGGVRTYVHAKLRAAAAAGHDMTIVAPGAADHVAVWPDGGRIITLKSPPLPFDRRYGMFWNTAPVHALLDDLQPDVLEASSPWRGAWVAASWRGNAVRSLFMHHDPLSAFAYRWFDAMAPREAIDRQFAWFWRYLQRMCAQYDTIVCAAPSLSARLKQGGIERTVTLPMGVDAGVFSPDLRDDDIRAGLLALCNLRRDATLALAVGRHTPEKRWPLVIDACTRVAADHPLGLVLIGDGHQRGKTLAHIGDNPHVYAMAPVRDRPLLARILASGDLLLHGSAAETFGLVAAEAGASGLPLVLPDMGAAHDLAHDDHCETYTAGDRKSAADAIRRMLGRDQTALRAAAAARATSARTLDEHFAELFAHYQTASRWPQGIAA</sequence>
<comment type="caution">
    <text evidence="2">The sequence shown here is derived from an EMBL/GenBank/DDBJ whole genome shotgun (WGS) entry which is preliminary data.</text>
</comment>
<dbReference type="Gene3D" id="3.40.50.2000">
    <property type="entry name" value="Glycogen Phosphorylase B"/>
    <property type="match status" value="2"/>
</dbReference>
<dbReference type="GO" id="GO:0016740">
    <property type="term" value="F:transferase activity"/>
    <property type="evidence" value="ECO:0007669"/>
    <property type="project" value="UniProtKB-KW"/>
</dbReference>
<dbReference type="InterPro" id="IPR028098">
    <property type="entry name" value="Glyco_trans_4-like_N"/>
</dbReference>
<dbReference type="PANTHER" id="PTHR45947:SF3">
    <property type="entry name" value="SULFOQUINOVOSYL TRANSFERASE SQD2"/>
    <property type="match status" value="1"/>
</dbReference>
<keyword evidence="2" id="KW-0808">Transferase</keyword>
<keyword evidence="3" id="KW-1185">Reference proteome</keyword>
<feature type="domain" description="Glycosyltransferase subfamily 4-like N-terminal" evidence="1">
    <location>
        <begin position="15"/>
        <end position="186"/>
    </location>
</feature>
<evidence type="ECO:0000313" key="2">
    <source>
        <dbReference type="EMBL" id="GGB62366.1"/>
    </source>
</evidence>
<name>A0ABQ1J860_9SPHN</name>
<dbReference type="Pfam" id="PF13692">
    <property type="entry name" value="Glyco_trans_1_4"/>
    <property type="match status" value="1"/>
</dbReference>
<proteinExistence type="predicted"/>
<evidence type="ECO:0000259" key="1">
    <source>
        <dbReference type="Pfam" id="PF13439"/>
    </source>
</evidence>
<dbReference type="Pfam" id="PF13439">
    <property type="entry name" value="Glyco_transf_4"/>
    <property type="match status" value="1"/>
</dbReference>
<dbReference type="EMBL" id="BMGD01000003">
    <property type="protein sequence ID" value="GGB62366.1"/>
    <property type="molecule type" value="Genomic_DNA"/>
</dbReference>